<accession>A0ABV6TAB7</accession>
<reference evidence="2 3" key="1">
    <citation type="submission" date="2024-09" db="EMBL/GenBank/DDBJ databases">
        <authorList>
            <person name="Sun Q."/>
            <person name="Mori K."/>
        </authorList>
    </citation>
    <scope>NUCLEOTIDE SEQUENCE [LARGE SCALE GENOMIC DNA]</scope>
    <source>
        <strain evidence="2 3">JCM 4557</strain>
    </source>
</reference>
<dbReference type="Proteomes" id="UP001589887">
    <property type="component" value="Unassembled WGS sequence"/>
</dbReference>
<organism evidence="2 3">
    <name type="scientific">Streptomyces noboritoensis</name>
    <dbReference type="NCBI Taxonomy" id="67337"/>
    <lineage>
        <taxon>Bacteria</taxon>
        <taxon>Bacillati</taxon>
        <taxon>Actinomycetota</taxon>
        <taxon>Actinomycetes</taxon>
        <taxon>Kitasatosporales</taxon>
        <taxon>Streptomycetaceae</taxon>
        <taxon>Streptomyces</taxon>
    </lineage>
</organism>
<evidence type="ECO:0000313" key="2">
    <source>
        <dbReference type="EMBL" id="MFC0842725.1"/>
    </source>
</evidence>
<proteinExistence type="predicted"/>
<dbReference type="RefSeq" id="WP_394316551.1">
    <property type="nucleotide sequence ID" value="NZ_JBHMQV010000001.1"/>
</dbReference>
<gene>
    <name evidence="2" type="ORF">ACFH04_03095</name>
</gene>
<sequence length="67" mass="6971">MLISGSPSRSPFAVPVPTVVIIVIVAVLAALLTRGGYSPSAALSLLVMVTATLEPARQLTAVSRKRR</sequence>
<feature type="transmembrane region" description="Helical" evidence="1">
    <location>
        <begin position="12"/>
        <end position="31"/>
    </location>
</feature>
<keyword evidence="3" id="KW-1185">Reference proteome</keyword>
<keyword evidence="1" id="KW-1133">Transmembrane helix</keyword>
<name>A0ABV6TAB7_9ACTN</name>
<keyword evidence="1" id="KW-0812">Transmembrane</keyword>
<protein>
    <submittedName>
        <fullName evidence="2">Uncharacterized protein</fullName>
    </submittedName>
</protein>
<evidence type="ECO:0000313" key="3">
    <source>
        <dbReference type="Proteomes" id="UP001589887"/>
    </source>
</evidence>
<dbReference type="EMBL" id="JBHMQV010000001">
    <property type="protein sequence ID" value="MFC0842725.1"/>
    <property type="molecule type" value="Genomic_DNA"/>
</dbReference>
<evidence type="ECO:0000256" key="1">
    <source>
        <dbReference type="SAM" id="Phobius"/>
    </source>
</evidence>
<comment type="caution">
    <text evidence="2">The sequence shown here is derived from an EMBL/GenBank/DDBJ whole genome shotgun (WGS) entry which is preliminary data.</text>
</comment>
<keyword evidence="1" id="KW-0472">Membrane</keyword>